<dbReference type="InterPro" id="IPR012337">
    <property type="entry name" value="RNaseH-like_sf"/>
</dbReference>
<keyword evidence="15" id="KW-0688">Ribosomal frameshifting</keyword>
<dbReference type="CDD" id="cd09274">
    <property type="entry name" value="RNase_HI_RT_Ty3"/>
    <property type="match status" value="1"/>
</dbReference>
<evidence type="ECO:0000256" key="10">
    <source>
        <dbReference type="ARBA" id="ARBA00022695"/>
    </source>
</evidence>
<evidence type="ECO:0000256" key="16">
    <source>
        <dbReference type="ARBA" id="ARBA00022759"/>
    </source>
</evidence>
<keyword evidence="25" id="KW-0239">DNA-directed DNA polymerase</keyword>
<evidence type="ECO:0000256" key="18">
    <source>
        <dbReference type="ARBA" id="ARBA00022801"/>
    </source>
</evidence>
<keyword evidence="13" id="KW-0547">Nucleotide-binding</keyword>
<evidence type="ECO:0000256" key="27">
    <source>
        <dbReference type="ARBA" id="ARBA00023125"/>
    </source>
</evidence>
<dbReference type="FunFam" id="3.30.70.270:FF:000026">
    <property type="entry name" value="Transposon Ty3-G Gag-Pol polyprotein"/>
    <property type="match status" value="1"/>
</dbReference>
<evidence type="ECO:0000256" key="21">
    <source>
        <dbReference type="ARBA" id="ARBA00022842"/>
    </source>
</evidence>
<evidence type="ECO:0000256" key="32">
    <source>
        <dbReference type="ARBA" id="ARBA00025615"/>
    </source>
</evidence>
<dbReference type="Gene3D" id="3.30.420.10">
    <property type="entry name" value="Ribonuclease H-like superfamily/Ribonuclease H"/>
    <property type="match status" value="1"/>
</dbReference>
<comment type="subcellular location">
    <subcellularLocation>
        <location evidence="4">Cytoplasm</location>
    </subcellularLocation>
    <subcellularLocation>
        <location evidence="3">Nucleus</location>
    </subcellularLocation>
</comment>
<evidence type="ECO:0000256" key="3">
    <source>
        <dbReference type="ARBA" id="ARBA00004123"/>
    </source>
</evidence>
<protein>
    <recommendedName>
        <fullName evidence="5">RNA-directed DNA polymerase</fullName>
        <ecNumber evidence="5">2.7.7.49</ecNumber>
    </recommendedName>
    <alternativeName>
        <fullName evidence="36">Gag3-Pol3</fullName>
    </alternativeName>
</protein>
<dbReference type="InterPro" id="IPR050951">
    <property type="entry name" value="Retrovirus_Pol_polyprotein"/>
</dbReference>
<evidence type="ECO:0000256" key="17">
    <source>
        <dbReference type="ARBA" id="ARBA00022771"/>
    </source>
</evidence>
<keyword evidence="8" id="KW-0645">Protease</keyword>
<dbReference type="Gene3D" id="3.10.10.10">
    <property type="entry name" value="HIV Type 1 Reverse Transcriptase, subunit A, domain 1"/>
    <property type="match status" value="1"/>
</dbReference>
<feature type="region of interest" description="Disordered" evidence="37">
    <location>
        <begin position="1"/>
        <end position="71"/>
    </location>
</feature>
<evidence type="ECO:0000256" key="36">
    <source>
        <dbReference type="ARBA" id="ARBA00082890"/>
    </source>
</evidence>
<sequence>MAYDHMDTNLSDQISTDPDAQRDNLDSNPITNPNQPTHPPLGNQPNGRLPTLIRNPYLPPTPAVRFQDQNRNRLSTTSQLDTTIDQPTQYITLPQKKVLKCYTGEPSGIRIQAWLVLYERHINTNDPYTLIRDLVYSLDKEALSWYAEEIASEEHVDWNAVKSLMITRFGSEFKDPLLEAQRIRLERTETVTEYYRRKIKLLREAKLAEHQVISQLTSGLPFAWTLHMSSGRPRTLSDWLEIATETEMRYKQKEKFLTKQQPKKPAAKTLVAAPPHNNSRPRQSAERRPPVCRYCERLGKKENHWHRECPNRSQTSQPRPSTHTAEEELHPDDHGDVCFAKNISPILKFIDIPLTIEGISVEAFIDTGSTISIMSLKTCRRLNLPINNKQQITINQLEGSTKSVGYTLASTTIHKTTKTIKYHIISNFRYPILIGLNTSIEFGLHLNLEDKTVSIRSPETQELVTLLGETHEKDQLAALIEKHKSAFAQNETDIGRITVAKHRITTINHPPIQLRAYRRPQAELDEISRQVKEYKEKGLVRDSESPWAFPVTCVPKKDGGTRLCIDFRRLNALTIDDKMPLPRINDVIDRLQGSKYFSTLDVKWGYWHIEMDPESIEKTAFVTHEGHYEWLVMPFGLKNAPATFQRILQRVLGSLLYNGAINYLDDIIIYSKTFSEHLQLLEKIFTLCKDNNIKLKLSKCNFAQNEVDYLGYIISEEGVRPSKQKVKAVEHFPVPSNVKEVRQFLGLANYYRRFIDKFSTISKPLTRLLCKNIAFHWKDEHQTAFQILKNKLINEPVLAIYNKDEPCTLYTDASKIGIGATLVQTDKHGLEHPIAYFSKALNEHQGNYTAFELECLAVVEAVDHFEAYLSLPFKVITDHSALKWLLTLKKPKGRLYRWSIKLSTRSYELFHRAGVSQQHVDALSRAPVTFLIDADEIKQHQATTDFSHIQQSFKVDGIVTVKTRGSTRAIIPPSLRNKVLQHFHDDYSHPGKNKTVKLITRFYWWPYMISDIKAYVDSCRSCQLVKQTHRPSIGQMILPSVDLEPGDLVGLDTIVMGPAAGSTRHKYIQVFIDHFSRYVWAFPTTTNTSASVVTLLDKLIQSGIRIKAILTDCHKNFQSTVLKQAFKRHNIKHIFSTPYHPQTNGIVERINGTLMVKVRAALQDHPHRKWTTLLPKIVTDYNNTPHDITGYAPAYLFFGTDPTPTFSGETNNLQEARELARTRTRTEQERRKQRHDAKHPVANFEIGSKVLKEVPFNHPSKTKVTAKYTGPYYVIKKITDVTYIISESLSGTPIQAHSSQLKQFVDRQQTQITVGECDDD</sequence>
<dbReference type="GO" id="GO:0006310">
    <property type="term" value="P:DNA recombination"/>
    <property type="evidence" value="ECO:0007669"/>
    <property type="project" value="UniProtKB-KW"/>
</dbReference>
<feature type="region of interest" description="Disordered" evidence="37">
    <location>
        <begin position="255"/>
        <end position="289"/>
    </location>
</feature>
<keyword evidence="11" id="KW-0540">Nuclease</keyword>
<dbReference type="InterPro" id="IPR041577">
    <property type="entry name" value="RT_RNaseH_2"/>
</dbReference>
<accession>A0A158P5I9</accession>
<keyword evidence="19" id="KW-0862">Zinc</keyword>
<dbReference type="GO" id="GO:0003964">
    <property type="term" value="F:RNA-directed DNA polymerase activity"/>
    <property type="evidence" value="ECO:0007669"/>
    <property type="project" value="UniProtKB-KW"/>
</dbReference>
<evidence type="ECO:0000256" key="9">
    <source>
        <dbReference type="ARBA" id="ARBA00022679"/>
    </source>
</evidence>
<dbReference type="PROSITE" id="PS50878">
    <property type="entry name" value="RT_POL"/>
    <property type="match status" value="1"/>
</dbReference>
<dbReference type="Pfam" id="PF13975">
    <property type="entry name" value="gag-asp_proteas"/>
    <property type="match status" value="1"/>
</dbReference>
<keyword evidence="21" id="KW-0460">Magnesium</keyword>
<dbReference type="SUPFAM" id="SSF56672">
    <property type="entry name" value="DNA/RNA polymerases"/>
    <property type="match status" value="1"/>
</dbReference>
<name>A0A158P5I9_TETUR</name>
<evidence type="ECO:0000256" key="20">
    <source>
        <dbReference type="ARBA" id="ARBA00022840"/>
    </source>
</evidence>
<dbReference type="SUPFAM" id="SSF50630">
    <property type="entry name" value="Acid proteases"/>
    <property type="match status" value="1"/>
</dbReference>
<evidence type="ECO:0000256" key="24">
    <source>
        <dbReference type="ARBA" id="ARBA00022918"/>
    </source>
</evidence>
<dbReference type="SUPFAM" id="SSF53098">
    <property type="entry name" value="Ribonuclease H-like"/>
    <property type="match status" value="1"/>
</dbReference>
<dbReference type="GO" id="GO:0005737">
    <property type="term" value="C:cytoplasm"/>
    <property type="evidence" value="ECO:0007669"/>
    <property type="project" value="UniProtKB-SubCell"/>
</dbReference>
<feature type="domain" description="Integrase catalytic" evidence="39">
    <location>
        <begin position="1041"/>
        <end position="1201"/>
    </location>
</feature>
<feature type="domain" description="Reverse transcriptase" evidence="38">
    <location>
        <begin position="535"/>
        <end position="714"/>
    </location>
</feature>
<evidence type="ECO:0000256" key="12">
    <source>
        <dbReference type="ARBA" id="ARBA00022723"/>
    </source>
</evidence>
<dbReference type="InterPro" id="IPR043128">
    <property type="entry name" value="Rev_trsase/Diguanyl_cyclase"/>
</dbReference>
<reference evidence="40" key="2">
    <citation type="submission" date="2016-04" db="UniProtKB">
        <authorList>
            <consortium name="EnsemblMetazoa"/>
        </authorList>
    </citation>
    <scope>IDENTIFICATION</scope>
</reference>
<evidence type="ECO:0000256" key="31">
    <source>
        <dbReference type="ARBA" id="ARBA00025590"/>
    </source>
</evidence>
<evidence type="ECO:0000256" key="11">
    <source>
        <dbReference type="ARBA" id="ARBA00022722"/>
    </source>
</evidence>
<dbReference type="CDD" id="cd01647">
    <property type="entry name" value="RT_LTR"/>
    <property type="match status" value="1"/>
</dbReference>
<keyword evidence="20" id="KW-0067">ATP-binding</keyword>
<evidence type="ECO:0000259" key="39">
    <source>
        <dbReference type="PROSITE" id="PS50994"/>
    </source>
</evidence>
<keyword evidence="10" id="KW-0548">Nucleotidyltransferase</keyword>
<dbReference type="Gene3D" id="3.30.70.270">
    <property type="match status" value="2"/>
</dbReference>
<dbReference type="STRING" id="32264.A0A158P5I9"/>
<comment type="catalytic activity">
    <reaction evidence="1">
        <text>Endonucleolytic cleavage to 5'-phosphomonoester.</text>
        <dbReference type="EC" id="3.1.26.4"/>
    </reaction>
</comment>
<keyword evidence="26" id="KW-0917">Virion maturation</keyword>
<keyword evidence="9" id="KW-0808">Transferase</keyword>
<dbReference type="FunFam" id="3.10.10.10:FF:000007">
    <property type="entry name" value="Retrovirus-related Pol polyprotein from transposon 17.6-like Protein"/>
    <property type="match status" value="1"/>
</dbReference>
<dbReference type="InterPro" id="IPR000477">
    <property type="entry name" value="RT_dom"/>
</dbReference>
<comment type="subunit">
    <text evidence="35">The protease is a homodimer, whose active site consists of two apposed aspartic acid residues.</text>
</comment>
<feature type="compositionally biased region" description="Polar residues" evidence="37">
    <location>
        <begin position="311"/>
        <end position="323"/>
    </location>
</feature>
<dbReference type="PANTHER" id="PTHR37984:SF5">
    <property type="entry name" value="PROTEIN NYNRIN-LIKE"/>
    <property type="match status" value="1"/>
</dbReference>
<dbReference type="InterPro" id="IPR041588">
    <property type="entry name" value="Integrase_H2C2"/>
</dbReference>
<feature type="compositionally biased region" description="Polar residues" evidence="37">
    <location>
        <begin position="26"/>
        <end position="35"/>
    </location>
</feature>
<dbReference type="Pfam" id="PF00078">
    <property type="entry name" value="RVT_1"/>
    <property type="match status" value="1"/>
</dbReference>
<evidence type="ECO:0000256" key="7">
    <source>
        <dbReference type="ARBA" id="ARBA00022612"/>
    </source>
</evidence>
<evidence type="ECO:0000256" key="22">
    <source>
        <dbReference type="ARBA" id="ARBA00022884"/>
    </source>
</evidence>
<keyword evidence="29" id="KW-0539">Nucleus</keyword>
<evidence type="ECO:0000256" key="25">
    <source>
        <dbReference type="ARBA" id="ARBA00022932"/>
    </source>
</evidence>
<dbReference type="GO" id="GO:0003677">
    <property type="term" value="F:DNA binding"/>
    <property type="evidence" value="ECO:0007669"/>
    <property type="project" value="UniProtKB-KW"/>
</dbReference>
<dbReference type="GO" id="GO:0042575">
    <property type="term" value="C:DNA polymerase complex"/>
    <property type="evidence" value="ECO:0007669"/>
    <property type="project" value="UniProtKB-ARBA"/>
</dbReference>
<dbReference type="EnsemblMetazoa" id="tetur33g01731.1">
    <property type="protein sequence ID" value="tetur33g01731.1"/>
    <property type="gene ID" value="tetur33g01731"/>
</dbReference>
<evidence type="ECO:0000256" key="6">
    <source>
        <dbReference type="ARBA" id="ARBA00022490"/>
    </source>
</evidence>
<proteinExistence type="predicted"/>
<dbReference type="GO" id="GO:0008270">
    <property type="term" value="F:zinc ion binding"/>
    <property type="evidence" value="ECO:0007669"/>
    <property type="project" value="UniProtKB-KW"/>
</dbReference>
<dbReference type="GO" id="GO:0075523">
    <property type="term" value="P:viral translational frameshifting"/>
    <property type="evidence" value="ECO:0007669"/>
    <property type="project" value="UniProtKB-KW"/>
</dbReference>
<evidence type="ECO:0000256" key="37">
    <source>
        <dbReference type="SAM" id="MobiDB-lite"/>
    </source>
</evidence>
<evidence type="ECO:0000256" key="26">
    <source>
        <dbReference type="ARBA" id="ARBA00023113"/>
    </source>
</evidence>
<keyword evidence="30" id="KW-0511">Multifunctional enzyme</keyword>
<evidence type="ECO:0000256" key="5">
    <source>
        <dbReference type="ARBA" id="ARBA00012493"/>
    </source>
</evidence>
<dbReference type="PROSITE" id="PS50994">
    <property type="entry name" value="INTEGRASE"/>
    <property type="match status" value="1"/>
</dbReference>
<dbReference type="Pfam" id="PF17921">
    <property type="entry name" value="Integrase_H2C2"/>
    <property type="match status" value="1"/>
</dbReference>
<feature type="compositionally biased region" description="Polar residues" evidence="37">
    <location>
        <begin position="8"/>
        <end position="18"/>
    </location>
</feature>
<comment type="function">
    <text evidence="34">Capsid protein (CA) is the structural component of the virus-like particle (VLP), forming the shell that encapsulates the genomic RNA-nucleocapsid complex.</text>
</comment>
<dbReference type="GO" id="GO:0003887">
    <property type="term" value="F:DNA-directed DNA polymerase activity"/>
    <property type="evidence" value="ECO:0007669"/>
    <property type="project" value="UniProtKB-KW"/>
</dbReference>
<comment type="function">
    <text evidence="31">Reverse transcriptase/ribonuclease H (RT) is a multifunctional enzyme that catalyzes the conversion of the retro-elements RNA genome into dsDNA within the VLP. The enzyme displays a DNA polymerase activity that can copy either DNA or RNA templates, and a ribonuclease H (RNase H) activity that cleaves the RNA strand of RNA-DNA heteroduplexes during plus-strand synthesis and hydrolyzes RNA primers. The conversion leads to a linear dsDNA copy of the retrotransposon that includes long terminal repeats (LTRs) at both ends.</text>
</comment>
<dbReference type="CDD" id="cd00303">
    <property type="entry name" value="retropepsin_like"/>
    <property type="match status" value="1"/>
</dbReference>
<evidence type="ECO:0000256" key="23">
    <source>
        <dbReference type="ARBA" id="ARBA00022908"/>
    </source>
</evidence>
<keyword evidence="27" id="KW-0238">DNA-binding</keyword>
<organism evidence="40 41">
    <name type="scientific">Tetranychus urticae</name>
    <name type="common">Two-spotted spider mite</name>
    <dbReference type="NCBI Taxonomy" id="32264"/>
    <lineage>
        <taxon>Eukaryota</taxon>
        <taxon>Metazoa</taxon>
        <taxon>Ecdysozoa</taxon>
        <taxon>Arthropoda</taxon>
        <taxon>Chelicerata</taxon>
        <taxon>Arachnida</taxon>
        <taxon>Acari</taxon>
        <taxon>Acariformes</taxon>
        <taxon>Trombidiformes</taxon>
        <taxon>Prostigmata</taxon>
        <taxon>Eleutherengona</taxon>
        <taxon>Raphignathae</taxon>
        <taxon>Tetranychoidea</taxon>
        <taxon>Tetranychidae</taxon>
        <taxon>Tetranychus</taxon>
    </lineage>
</organism>
<dbReference type="EMBL" id="CAEY01000944">
    <property type="status" value="NOT_ANNOTATED_CDS"/>
    <property type="molecule type" value="Genomic_DNA"/>
</dbReference>
<evidence type="ECO:0000256" key="19">
    <source>
        <dbReference type="ARBA" id="ARBA00022833"/>
    </source>
</evidence>
<dbReference type="GO" id="GO:0006508">
    <property type="term" value="P:proteolysis"/>
    <property type="evidence" value="ECO:0007669"/>
    <property type="project" value="UniProtKB-KW"/>
</dbReference>
<keyword evidence="12" id="KW-0479">Metal-binding</keyword>
<dbReference type="GO" id="GO:0004190">
    <property type="term" value="F:aspartic-type endopeptidase activity"/>
    <property type="evidence" value="ECO:0007669"/>
    <property type="project" value="UniProtKB-KW"/>
</dbReference>
<keyword evidence="23" id="KW-0229">DNA integration</keyword>
<keyword evidence="24" id="KW-0695">RNA-directed DNA polymerase</keyword>
<evidence type="ECO:0000256" key="29">
    <source>
        <dbReference type="ARBA" id="ARBA00023242"/>
    </source>
</evidence>
<evidence type="ECO:0000256" key="33">
    <source>
        <dbReference type="ARBA" id="ARBA00055265"/>
    </source>
</evidence>
<dbReference type="GO" id="GO:0003723">
    <property type="term" value="F:RNA binding"/>
    <property type="evidence" value="ECO:0007669"/>
    <property type="project" value="UniProtKB-KW"/>
</dbReference>
<keyword evidence="7" id="KW-1188">Viral release from host cell</keyword>
<reference evidence="41" key="1">
    <citation type="submission" date="2011-08" db="EMBL/GenBank/DDBJ databases">
        <authorList>
            <person name="Rombauts S."/>
        </authorList>
    </citation>
    <scope>NUCLEOTIDE SEQUENCE</scope>
    <source>
        <strain evidence="41">London</strain>
    </source>
</reference>
<evidence type="ECO:0000313" key="41">
    <source>
        <dbReference type="Proteomes" id="UP000015104"/>
    </source>
</evidence>
<dbReference type="GO" id="GO:0005634">
    <property type="term" value="C:nucleus"/>
    <property type="evidence" value="ECO:0007669"/>
    <property type="project" value="UniProtKB-SubCell"/>
</dbReference>
<evidence type="ECO:0000256" key="34">
    <source>
        <dbReference type="ARBA" id="ARBA00055383"/>
    </source>
</evidence>
<evidence type="ECO:0000256" key="14">
    <source>
        <dbReference type="ARBA" id="ARBA00022750"/>
    </source>
</evidence>
<evidence type="ECO:0000256" key="2">
    <source>
        <dbReference type="ARBA" id="ARBA00002180"/>
    </source>
</evidence>
<comment type="function">
    <text evidence="32">Integrase (IN) targets the VLP to the nucleus, where a subparticle preintegration complex (PIC) containing at least integrase and the newly synthesized dsDNA copy of the retrotransposon must transit the nuclear membrane. Once in the nucleus, integrase performs the integration of the dsDNA into the host genome.</text>
</comment>
<keyword evidence="22" id="KW-0694">RNA-binding</keyword>
<evidence type="ECO:0000256" key="1">
    <source>
        <dbReference type="ARBA" id="ARBA00000077"/>
    </source>
</evidence>
<dbReference type="GO" id="GO:0005524">
    <property type="term" value="F:ATP binding"/>
    <property type="evidence" value="ECO:0007669"/>
    <property type="project" value="UniProtKB-KW"/>
</dbReference>
<dbReference type="Proteomes" id="UP000015104">
    <property type="component" value="Unassembled WGS sequence"/>
</dbReference>
<feature type="region of interest" description="Disordered" evidence="37">
    <location>
        <begin position="306"/>
        <end position="332"/>
    </location>
</feature>
<evidence type="ECO:0000313" key="40">
    <source>
        <dbReference type="EnsemblMetazoa" id="tetur33g01731.1"/>
    </source>
</evidence>
<evidence type="ECO:0000259" key="38">
    <source>
        <dbReference type="PROSITE" id="PS50878"/>
    </source>
</evidence>
<keyword evidence="16" id="KW-0255">Endonuclease</keyword>
<comment type="function">
    <text evidence="33">Nucleocapsid protein p11 (NC) forms the nucleocore that coats the retro-elements dimeric RNA. Binds these RNAs through its zinc fingers. Promotes primer tRNA(i)-Met annealing to the multipartite primer-binding site (PBS), dimerization of Ty3 RNA and initiation of reverse transcription.</text>
</comment>
<dbReference type="Pfam" id="PF17919">
    <property type="entry name" value="RT_RNaseH_2"/>
    <property type="match status" value="1"/>
</dbReference>
<evidence type="ECO:0000256" key="15">
    <source>
        <dbReference type="ARBA" id="ARBA00022758"/>
    </source>
</evidence>
<evidence type="ECO:0000256" key="35">
    <source>
        <dbReference type="ARBA" id="ARBA00063849"/>
    </source>
</evidence>
<dbReference type="Gene3D" id="1.10.340.70">
    <property type="match status" value="1"/>
</dbReference>
<keyword evidence="17" id="KW-0863">Zinc-finger</keyword>
<evidence type="ECO:0000256" key="30">
    <source>
        <dbReference type="ARBA" id="ARBA00023268"/>
    </source>
</evidence>
<dbReference type="FunFam" id="1.10.340.70:FF:000001">
    <property type="entry name" value="Retrovirus-related Pol polyprotein from transposon gypsy-like Protein"/>
    <property type="match status" value="1"/>
</dbReference>
<dbReference type="InterPro" id="IPR043502">
    <property type="entry name" value="DNA/RNA_pol_sf"/>
</dbReference>
<evidence type="ECO:0000256" key="28">
    <source>
        <dbReference type="ARBA" id="ARBA00023172"/>
    </source>
</evidence>
<evidence type="ECO:0000256" key="8">
    <source>
        <dbReference type="ARBA" id="ARBA00022670"/>
    </source>
</evidence>
<keyword evidence="18" id="KW-0378">Hydrolase</keyword>
<keyword evidence="41" id="KW-1185">Reference proteome</keyword>
<dbReference type="GO" id="GO:0015074">
    <property type="term" value="P:DNA integration"/>
    <property type="evidence" value="ECO:0007669"/>
    <property type="project" value="UniProtKB-KW"/>
</dbReference>
<comment type="function">
    <text evidence="2">The aspartyl protease (PR) mediates the proteolytic cleavages of the Gag and Gag-Pol polyproteins after assembly of the VLP.</text>
</comment>
<dbReference type="PANTHER" id="PTHR37984">
    <property type="entry name" value="PROTEIN CBG26694"/>
    <property type="match status" value="1"/>
</dbReference>
<dbReference type="EC" id="2.7.7.49" evidence="5"/>
<keyword evidence="6" id="KW-0963">Cytoplasm</keyword>
<dbReference type="Pfam" id="PF00665">
    <property type="entry name" value="rve"/>
    <property type="match status" value="1"/>
</dbReference>
<dbReference type="InterPro" id="IPR036397">
    <property type="entry name" value="RNaseH_sf"/>
</dbReference>
<keyword evidence="28" id="KW-0233">DNA recombination</keyword>
<evidence type="ECO:0000256" key="4">
    <source>
        <dbReference type="ARBA" id="ARBA00004496"/>
    </source>
</evidence>
<evidence type="ECO:0000256" key="13">
    <source>
        <dbReference type="ARBA" id="ARBA00022741"/>
    </source>
</evidence>
<dbReference type="FunFam" id="3.10.20.370:FF:000001">
    <property type="entry name" value="Retrovirus-related Pol polyprotein from transposon 17.6-like protein"/>
    <property type="match status" value="1"/>
</dbReference>
<dbReference type="InterPro" id="IPR021109">
    <property type="entry name" value="Peptidase_aspartic_dom_sf"/>
</dbReference>
<dbReference type="InterPro" id="IPR001584">
    <property type="entry name" value="Integrase_cat-core"/>
</dbReference>
<keyword evidence="14" id="KW-0064">Aspartyl protease</keyword>
<dbReference type="Gene3D" id="2.40.70.10">
    <property type="entry name" value="Acid Proteases"/>
    <property type="match status" value="1"/>
</dbReference>
<dbReference type="GO" id="GO:0004523">
    <property type="term" value="F:RNA-DNA hybrid ribonuclease activity"/>
    <property type="evidence" value="ECO:0007669"/>
    <property type="project" value="UniProtKB-EC"/>
</dbReference>